<accession>A0ABR1K3D7</accession>
<feature type="compositionally biased region" description="Acidic residues" evidence="1">
    <location>
        <begin position="184"/>
        <end position="201"/>
    </location>
</feature>
<feature type="compositionally biased region" description="Polar residues" evidence="1">
    <location>
        <begin position="571"/>
        <end position="587"/>
    </location>
</feature>
<organism evidence="2 3">
    <name type="scientific">Marasmiellus scandens</name>
    <dbReference type="NCBI Taxonomy" id="2682957"/>
    <lineage>
        <taxon>Eukaryota</taxon>
        <taxon>Fungi</taxon>
        <taxon>Dikarya</taxon>
        <taxon>Basidiomycota</taxon>
        <taxon>Agaricomycotina</taxon>
        <taxon>Agaricomycetes</taxon>
        <taxon>Agaricomycetidae</taxon>
        <taxon>Agaricales</taxon>
        <taxon>Marasmiineae</taxon>
        <taxon>Omphalotaceae</taxon>
        <taxon>Marasmiellus</taxon>
    </lineage>
</organism>
<evidence type="ECO:0000313" key="2">
    <source>
        <dbReference type="EMBL" id="KAK7472076.1"/>
    </source>
</evidence>
<feature type="compositionally biased region" description="Basic residues" evidence="1">
    <location>
        <begin position="165"/>
        <end position="179"/>
    </location>
</feature>
<dbReference type="PANTHER" id="PTHR39639">
    <property type="entry name" value="CHROMOSOME 16, WHOLE GENOME SHOTGUN SEQUENCE"/>
    <property type="match status" value="1"/>
</dbReference>
<feature type="region of interest" description="Disordered" evidence="1">
    <location>
        <begin position="310"/>
        <end position="505"/>
    </location>
</feature>
<feature type="compositionally biased region" description="Polar residues" evidence="1">
    <location>
        <begin position="383"/>
        <end position="399"/>
    </location>
</feature>
<name>A0ABR1K3D7_9AGAR</name>
<protein>
    <submittedName>
        <fullName evidence="2">Uncharacterized protein</fullName>
    </submittedName>
</protein>
<gene>
    <name evidence="2" type="ORF">VKT23_000191</name>
</gene>
<dbReference type="EMBL" id="JBANRG010000001">
    <property type="protein sequence ID" value="KAK7472076.1"/>
    <property type="molecule type" value="Genomic_DNA"/>
</dbReference>
<dbReference type="Proteomes" id="UP001498398">
    <property type="component" value="Unassembled WGS sequence"/>
</dbReference>
<feature type="compositionally biased region" description="Low complexity" evidence="1">
    <location>
        <begin position="321"/>
        <end position="335"/>
    </location>
</feature>
<feature type="compositionally biased region" description="Polar residues" evidence="1">
    <location>
        <begin position="448"/>
        <end position="469"/>
    </location>
</feature>
<sequence length="605" mass="66372">MDGIIPHRDPITHEKFWFKVDPSVHDGKKINTVRLLPDRYRRAFANKQIVCVEYSDLTDENEREIFQRVQLGMALTSAEKLHVIATPRAQFIRELLKTHVSDSTLGDPRLPWDRARGSDFRCISQAVFVMSKWTSNVVTTLGSLAQIEKWLKETGASDGKEKAAGKKRTVGRPRKSKSKKGADDMDEDEEEEEDQIDDGDYIDAPQVPDVFKKKVTETYDIFVNIVRDPKLNPAFYAYPKVSPMEMINFAILIYVHGVQAKPENRLTPQELSSVISDLRARVRQEHKDIRMNSRISKFMLNYIKDIKKSNIPSPTSYKKPTSVTSGVASMSVSSSAKRKRLFGATADDSDDDSDGEYTGGRTSSSRSKATAKPAAIRRKVAKATQQQPTPAPSISSGPSSRRKGKDNLASLREARGSNGSISAPNPQKLPSPPNQSQSQGQNGAAFQVTGNLLSNGRPSSASQNHSRAGSTEIKSEHPSGSPSISGPGPNGMNGGPPMPMGMGMLQPGMGLQNIPPGLVEHVLGMQMMGLSPMPNMNMSQGMMHPGMMSQMMPQHMGGPGPGPSQQVPMGTQGQTQTQRSPLETSISMSQMQQMMQQQQQNQGQR</sequence>
<feature type="compositionally biased region" description="Polar residues" evidence="1">
    <location>
        <begin position="310"/>
        <end position="319"/>
    </location>
</feature>
<evidence type="ECO:0000256" key="1">
    <source>
        <dbReference type="SAM" id="MobiDB-lite"/>
    </source>
</evidence>
<proteinExistence type="predicted"/>
<evidence type="ECO:0000313" key="3">
    <source>
        <dbReference type="Proteomes" id="UP001498398"/>
    </source>
</evidence>
<comment type="caution">
    <text evidence="2">The sequence shown here is derived from an EMBL/GenBank/DDBJ whole genome shotgun (WGS) entry which is preliminary data.</text>
</comment>
<dbReference type="PANTHER" id="PTHR39639:SF1">
    <property type="entry name" value="DUF262 DOMAIN-CONTAINING PROTEIN"/>
    <property type="match status" value="1"/>
</dbReference>
<feature type="region of interest" description="Disordered" evidence="1">
    <location>
        <begin position="554"/>
        <end position="605"/>
    </location>
</feature>
<keyword evidence="3" id="KW-1185">Reference proteome</keyword>
<feature type="region of interest" description="Disordered" evidence="1">
    <location>
        <begin position="156"/>
        <end position="204"/>
    </location>
</feature>
<feature type="compositionally biased region" description="Low complexity" evidence="1">
    <location>
        <begin position="588"/>
        <end position="605"/>
    </location>
</feature>
<reference evidence="2 3" key="1">
    <citation type="submission" date="2024-01" db="EMBL/GenBank/DDBJ databases">
        <title>A draft genome for the cacao thread blight pathogen Marasmiellus scandens.</title>
        <authorList>
            <person name="Baruah I.K."/>
            <person name="Leung J."/>
            <person name="Bukari Y."/>
            <person name="Amoako-Attah I."/>
            <person name="Meinhardt L.W."/>
            <person name="Bailey B.A."/>
            <person name="Cohen S.P."/>
        </authorList>
    </citation>
    <scope>NUCLEOTIDE SEQUENCE [LARGE SCALE GENOMIC DNA]</scope>
    <source>
        <strain evidence="2 3">GH-19</strain>
    </source>
</reference>